<dbReference type="InterPro" id="IPR025555">
    <property type="entry name" value="YppG"/>
</dbReference>
<sequence>MYNRNSYQSLYYRQQPDYHENPYYYSPVPPQPPPEYYYSMNMPAHGPGSFQKTPFEHFAKPHQPINWYQNQHQFDAGPNNMGTANSLIAYFQDENGQVDFDKMFSTVGQLANTVQQVSPLIKQFGSLIKSFK</sequence>
<name>A0ABS4S9V9_9BACI</name>
<comment type="caution">
    <text evidence="1">The sequence shown here is derived from an EMBL/GenBank/DDBJ whole genome shotgun (WGS) entry which is preliminary data.</text>
</comment>
<keyword evidence="2" id="KW-1185">Reference proteome</keyword>
<organism evidence="1 2">
    <name type="scientific">Virgibacillus alimentarius</name>
    <dbReference type="NCBI Taxonomy" id="698769"/>
    <lineage>
        <taxon>Bacteria</taxon>
        <taxon>Bacillati</taxon>
        <taxon>Bacillota</taxon>
        <taxon>Bacilli</taxon>
        <taxon>Bacillales</taxon>
        <taxon>Bacillaceae</taxon>
        <taxon>Virgibacillus</taxon>
    </lineage>
</organism>
<evidence type="ECO:0000313" key="1">
    <source>
        <dbReference type="EMBL" id="MBP2258299.1"/>
    </source>
</evidence>
<evidence type="ECO:0000313" key="2">
    <source>
        <dbReference type="Proteomes" id="UP001519294"/>
    </source>
</evidence>
<dbReference type="RefSeq" id="WP_226371375.1">
    <property type="nucleotide sequence ID" value="NZ_JAGIKX010000023.1"/>
</dbReference>
<proteinExistence type="predicted"/>
<evidence type="ECO:0008006" key="3">
    <source>
        <dbReference type="Google" id="ProtNLM"/>
    </source>
</evidence>
<gene>
    <name evidence="1" type="ORF">J2Z81_002270</name>
</gene>
<protein>
    <recommendedName>
        <fullName evidence="3">Spore coat protein</fullName>
    </recommendedName>
</protein>
<reference evidence="1 2" key="1">
    <citation type="submission" date="2021-03" db="EMBL/GenBank/DDBJ databases">
        <title>Genomic Encyclopedia of Type Strains, Phase IV (KMG-IV): sequencing the most valuable type-strain genomes for metagenomic binning, comparative biology and taxonomic classification.</title>
        <authorList>
            <person name="Goeker M."/>
        </authorList>
    </citation>
    <scope>NUCLEOTIDE SEQUENCE [LARGE SCALE GENOMIC DNA]</scope>
    <source>
        <strain evidence="1 2">DSM 25790</strain>
    </source>
</reference>
<dbReference type="EMBL" id="JAGIKX010000023">
    <property type="protein sequence ID" value="MBP2258299.1"/>
    <property type="molecule type" value="Genomic_DNA"/>
</dbReference>
<accession>A0ABS4S9V9</accession>
<dbReference type="Pfam" id="PF14179">
    <property type="entry name" value="YppG"/>
    <property type="match status" value="1"/>
</dbReference>
<dbReference type="Proteomes" id="UP001519294">
    <property type="component" value="Unassembled WGS sequence"/>
</dbReference>